<keyword evidence="7" id="KW-0732">Signal</keyword>
<sequence>MSLIYAIFIFILSNASSNIILSDYEQCNAPLGMESGSISDSDLTSSSTHDMSSVGPQMARIRIELEGGAWCPDKPIGPKSYEYIQIELHKLYFINAIETQGRFDNGQGNEFAEYYQVQYQRENNSSHWINYYEKKTNKTV</sequence>
<gene>
    <name evidence="9" type="ORF">XAT740_LOCUS58199</name>
</gene>
<dbReference type="InterPro" id="IPR008979">
    <property type="entry name" value="Galactose-bd-like_sf"/>
</dbReference>
<accession>A0A816FZJ3</accession>
<keyword evidence="3" id="KW-0964">Secreted</keyword>
<dbReference type="Proteomes" id="UP000663828">
    <property type="component" value="Unassembled WGS sequence"/>
</dbReference>
<evidence type="ECO:0000256" key="3">
    <source>
        <dbReference type="ARBA" id="ARBA00022525"/>
    </source>
</evidence>
<organism evidence="9 10">
    <name type="scientific">Adineta ricciae</name>
    <name type="common">Rotifer</name>
    <dbReference type="NCBI Taxonomy" id="249248"/>
    <lineage>
        <taxon>Eukaryota</taxon>
        <taxon>Metazoa</taxon>
        <taxon>Spiralia</taxon>
        <taxon>Gnathifera</taxon>
        <taxon>Rotifera</taxon>
        <taxon>Eurotatoria</taxon>
        <taxon>Bdelloidea</taxon>
        <taxon>Adinetida</taxon>
        <taxon>Adinetidae</taxon>
        <taxon>Adineta</taxon>
    </lineage>
</organism>
<dbReference type="GO" id="GO:0005886">
    <property type="term" value="C:plasma membrane"/>
    <property type="evidence" value="ECO:0007669"/>
    <property type="project" value="TreeGrafter"/>
</dbReference>
<dbReference type="GO" id="GO:0038023">
    <property type="term" value="F:signaling receptor activity"/>
    <property type="evidence" value="ECO:0007669"/>
    <property type="project" value="TreeGrafter"/>
</dbReference>
<keyword evidence="5" id="KW-0472">Membrane</keyword>
<evidence type="ECO:0000256" key="6">
    <source>
        <dbReference type="ARBA" id="ARBA00023157"/>
    </source>
</evidence>
<dbReference type="PROSITE" id="PS01285">
    <property type="entry name" value="FA58C_1"/>
    <property type="match status" value="1"/>
</dbReference>
<dbReference type="InterPro" id="IPR000421">
    <property type="entry name" value="FA58C"/>
</dbReference>
<evidence type="ECO:0000259" key="8">
    <source>
        <dbReference type="PROSITE" id="PS50022"/>
    </source>
</evidence>
<dbReference type="Pfam" id="PF00754">
    <property type="entry name" value="F5_F8_type_C"/>
    <property type="match status" value="1"/>
</dbReference>
<proteinExistence type="predicted"/>
<dbReference type="GO" id="GO:0007155">
    <property type="term" value="P:cell adhesion"/>
    <property type="evidence" value="ECO:0007669"/>
    <property type="project" value="UniProtKB-KW"/>
</dbReference>
<evidence type="ECO:0000256" key="7">
    <source>
        <dbReference type="SAM" id="SignalP"/>
    </source>
</evidence>
<dbReference type="PANTHER" id="PTHR46806">
    <property type="entry name" value="F5/8 TYPE C DOMAIN-CONTAINING PROTEIN"/>
    <property type="match status" value="1"/>
</dbReference>
<dbReference type="PROSITE" id="PS50022">
    <property type="entry name" value="FA58C_3"/>
    <property type="match status" value="1"/>
</dbReference>
<comment type="caution">
    <text evidence="9">The sequence shown here is derived from an EMBL/GenBank/DDBJ whole genome shotgun (WGS) entry which is preliminary data.</text>
</comment>
<evidence type="ECO:0000313" key="10">
    <source>
        <dbReference type="Proteomes" id="UP000663828"/>
    </source>
</evidence>
<evidence type="ECO:0000256" key="5">
    <source>
        <dbReference type="ARBA" id="ARBA00023136"/>
    </source>
</evidence>
<dbReference type="SUPFAM" id="SSF49785">
    <property type="entry name" value="Galactose-binding domain-like"/>
    <property type="match status" value="1"/>
</dbReference>
<dbReference type="InterPro" id="IPR050633">
    <property type="entry name" value="Neuropilin_MCO_CoagFactor"/>
</dbReference>
<name>A0A816FZJ3_ADIRI</name>
<evidence type="ECO:0000256" key="1">
    <source>
        <dbReference type="ARBA" id="ARBA00004184"/>
    </source>
</evidence>
<evidence type="ECO:0000256" key="4">
    <source>
        <dbReference type="ARBA" id="ARBA00022889"/>
    </source>
</evidence>
<dbReference type="AlphaFoldDB" id="A0A816FZJ3"/>
<dbReference type="PANTHER" id="PTHR46806:SF5">
    <property type="entry name" value="F5_8 TYPE C DOMAIN-CONTAINING PROTEIN"/>
    <property type="match status" value="1"/>
</dbReference>
<reference evidence="9" key="1">
    <citation type="submission" date="2021-02" db="EMBL/GenBank/DDBJ databases">
        <authorList>
            <person name="Nowell W R."/>
        </authorList>
    </citation>
    <scope>NUCLEOTIDE SEQUENCE</scope>
</reference>
<keyword evidence="10" id="KW-1185">Reference proteome</keyword>
<feature type="chain" id="PRO_5032581642" description="F5/8 type C domain-containing protein" evidence="7">
    <location>
        <begin position="18"/>
        <end position="140"/>
    </location>
</feature>
<evidence type="ECO:0000256" key="2">
    <source>
        <dbReference type="ARBA" id="ARBA00004613"/>
    </source>
</evidence>
<comment type="subcellular location">
    <subcellularLocation>
        <location evidence="1">Endomembrane system</location>
        <topology evidence="1">Peripheral membrane protein</topology>
    </subcellularLocation>
    <subcellularLocation>
        <location evidence="2">Secreted</location>
    </subcellularLocation>
</comment>
<dbReference type="GO" id="GO:0012505">
    <property type="term" value="C:endomembrane system"/>
    <property type="evidence" value="ECO:0007669"/>
    <property type="project" value="UniProtKB-SubCell"/>
</dbReference>
<dbReference type="EMBL" id="CAJNOR010012551">
    <property type="protein sequence ID" value="CAF1668351.1"/>
    <property type="molecule type" value="Genomic_DNA"/>
</dbReference>
<evidence type="ECO:0000313" key="9">
    <source>
        <dbReference type="EMBL" id="CAF1668351.1"/>
    </source>
</evidence>
<feature type="signal peptide" evidence="7">
    <location>
        <begin position="1"/>
        <end position="17"/>
    </location>
</feature>
<keyword evidence="4" id="KW-0130">Cell adhesion</keyword>
<feature type="domain" description="F5/8 type C" evidence="8">
    <location>
        <begin position="27"/>
        <end position="140"/>
    </location>
</feature>
<protein>
    <recommendedName>
        <fullName evidence="8">F5/8 type C domain-containing protein</fullName>
    </recommendedName>
</protein>
<dbReference type="Gene3D" id="2.60.120.260">
    <property type="entry name" value="Galactose-binding domain-like"/>
    <property type="match status" value="1"/>
</dbReference>
<keyword evidence="6" id="KW-1015">Disulfide bond</keyword>
<dbReference type="GO" id="GO:0005576">
    <property type="term" value="C:extracellular region"/>
    <property type="evidence" value="ECO:0007669"/>
    <property type="project" value="UniProtKB-SubCell"/>
</dbReference>